<proteinExistence type="predicted"/>
<keyword evidence="3" id="KW-1185">Reference proteome</keyword>
<evidence type="ECO:0000256" key="1">
    <source>
        <dbReference type="SAM" id="MobiDB-lite"/>
    </source>
</evidence>
<gene>
    <name evidence="2" type="ORF">BVC80_1701g44</name>
</gene>
<protein>
    <submittedName>
        <fullName evidence="2">Uncharacterized protein</fullName>
    </submittedName>
</protein>
<dbReference type="OrthoDB" id="763372at2759"/>
<dbReference type="STRING" id="56857.A0A200Q608"/>
<dbReference type="PROSITE" id="PS51257">
    <property type="entry name" value="PROKAR_LIPOPROTEIN"/>
    <property type="match status" value="1"/>
</dbReference>
<accession>A0A200Q608</accession>
<name>A0A200Q608_MACCD</name>
<sequence>MKGEREKKRLWAPRTCQLFSNGGGGCGAVLVVCRGTEGASDSSEAIERENERRWELIVAPSFSILPIPLGMQREMEKEAKRRKFHEALLNKFYPSPPKQLQPSHQDQNDTDEEEEPGDLNLVQDDFDDSSAESKSSSDTSQPAPQKMLTRAQRKRLRKKKLKEAALRPRNKIIGPLLPSSEYGAGNIVEDNKTESICNSVGELDAVIDKSGEKRSCATQNKLKHRRKVKRLNQSNVDCLNVGTCHQTHPWDDGSAP</sequence>
<comment type="caution">
    <text evidence="2">The sequence shown here is derived from an EMBL/GenBank/DDBJ whole genome shotgun (WGS) entry which is preliminary data.</text>
</comment>
<feature type="region of interest" description="Disordered" evidence="1">
    <location>
        <begin position="92"/>
        <end position="166"/>
    </location>
</feature>
<evidence type="ECO:0000313" key="3">
    <source>
        <dbReference type="Proteomes" id="UP000195402"/>
    </source>
</evidence>
<dbReference type="InParanoid" id="A0A200Q608"/>
<dbReference type="OMA" id="EASCVQP"/>
<dbReference type="AlphaFoldDB" id="A0A200Q608"/>
<organism evidence="2 3">
    <name type="scientific">Macleaya cordata</name>
    <name type="common">Five-seeded plume-poppy</name>
    <name type="synonym">Bocconia cordata</name>
    <dbReference type="NCBI Taxonomy" id="56857"/>
    <lineage>
        <taxon>Eukaryota</taxon>
        <taxon>Viridiplantae</taxon>
        <taxon>Streptophyta</taxon>
        <taxon>Embryophyta</taxon>
        <taxon>Tracheophyta</taxon>
        <taxon>Spermatophyta</taxon>
        <taxon>Magnoliopsida</taxon>
        <taxon>Ranunculales</taxon>
        <taxon>Papaveraceae</taxon>
        <taxon>Papaveroideae</taxon>
        <taxon>Macleaya</taxon>
    </lineage>
</organism>
<feature type="compositionally biased region" description="Acidic residues" evidence="1">
    <location>
        <begin position="108"/>
        <end position="117"/>
    </location>
</feature>
<evidence type="ECO:0000313" key="2">
    <source>
        <dbReference type="EMBL" id="OVA05901.1"/>
    </source>
</evidence>
<dbReference type="FunCoup" id="A0A200Q608">
    <property type="interactions" value="51"/>
</dbReference>
<reference evidence="2 3" key="1">
    <citation type="journal article" date="2017" name="Mol. Plant">
        <title>The Genome of Medicinal Plant Macleaya cordata Provides New Insights into Benzylisoquinoline Alkaloids Metabolism.</title>
        <authorList>
            <person name="Liu X."/>
            <person name="Liu Y."/>
            <person name="Huang P."/>
            <person name="Ma Y."/>
            <person name="Qing Z."/>
            <person name="Tang Q."/>
            <person name="Cao H."/>
            <person name="Cheng P."/>
            <person name="Zheng Y."/>
            <person name="Yuan Z."/>
            <person name="Zhou Y."/>
            <person name="Liu J."/>
            <person name="Tang Z."/>
            <person name="Zhuo Y."/>
            <person name="Zhang Y."/>
            <person name="Yu L."/>
            <person name="Huang J."/>
            <person name="Yang P."/>
            <person name="Peng Q."/>
            <person name="Zhang J."/>
            <person name="Jiang W."/>
            <person name="Zhang Z."/>
            <person name="Lin K."/>
            <person name="Ro D.K."/>
            <person name="Chen X."/>
            <person name="Xiong X."/>
            <person name="Shang Y."/>
            <person name="Huang S."/>
            <person name="Zeng J."/>
        </authorList>
    </citation>
    <scope>NUCLEOTIDE SEQUENCE [LARGE SCALE GENOMIC DNA]</scope>
    <source>
        <strain evidence="3">cv. BLH2017</strain>
        <tissue evidence="2">Root</tissue>
    </source>
</reference>
<dbReference type="Proteomes" id="UP000195402">
    <property type="component" value="Unassembled WGS sequence"/>
</dbReference>
<feature type="compositionally biased region" description="Basic residues" evidence="1">
    <location>
        <begin position="151"/>
        <end position="161"/>
    </location>
</feature>
<dbReference type="EMBL" id="MVGT01002984">
    <property type="protein sequence ID" value="OVA05901.1"/>
    <property type="molecule type" value="Genomic_DNA"/>
</dbReference>